<dbReference type="SUPFAM" id="SSF56935">
    <property type="entry name" value="Porins"/>
    <property type="match status" value="1"/>
</dbReference>
<proteinExistence type="predicted"/>
<feature type="coiled-coil region" evidence="1">
    <location>
        <begin position="33"/>
        <end position="67"/>
    </location>
</feature>
<dbReference type="KEGG" id="upv:EJN92_19920"/>
<dbReference type="EMBL" id="CP034464">
    <property type="protein sequence ID" value="AZP14065.1"/>
    <property type="molecule type" value="Genomic_DNA"/>
</dbReference>
<keyword evidence="1" id="KW-0175">Coiled coil</keyword>
<protein>
    <submittedName>
        <fullName evidence="3">DUF3138 family protein</fullName>
    </submittedName>
</protein>
<organism evidence="3 4">
    <name type="scientific">Undibacterium parvum</name>
    <dbReference type="NCBI Taxonomy" id="401471"/>
    <lineage>
        <taxon>Bacteria</taxon>
        <taxon>Pseudomonadati</taxon>
        <taxon>Pseudomonadota</taxon>
        <taxon>Betaproteobacteria</taxon>
        <taxon>Burkholderiales</taxon>
        <taxon>Oxalobacteraceae</taxon>
        <taxon>Undibacterium</taxon>
    </lineage>
</organism>
<evidence type="ECO:0000313" key="3">
    <source>
        <dbReference type="EMBL" id="AZP14065.1"/>
    </source>
</evidence>
<dbReference type="InterPro" id="IPR021485">
    <property type="entry name" value="DUF3138"/>
</dbReference>
<evidence type="ECO:0000256" key="2">
    <source>
        <dbReference type="SAM" id="SignalP"/>
    </source>
</evidence>
<gene>
    <name evidence="3" type="ORF">EJN92_19920</name>
</gene>
<dbReference type="Pfam" id="PF11336">
    <property type="entry name" value="DUF3138"/>
    <property type="match status" value="2"/>
</dbReference>
<sequence length="471" mass="51112">MKSTTITSLLVAGVSVLPLVAQAQSQTEIVQEMRRTQAALGNMQTRMNELEAALKQKNAEAPGMNAEQERELNRLSVMADAQVDANTSMGIKGLKISGSIDPTYIYTQNQNRAGFQFLNSSLTATGAPEFAFDNGAFGAAILDIQKEMESGTKFHLTLIPNRVGAGNTIDGKSIVHEASIWMPITGLDGTRLLAGQVPSWEGYEALESYRNKLITHNLLFDFTIPASFTGVGFEKALNSKYTLKTMVANINSSKKPNSEKSTALVFRADYFDYAQEFTYLALVGMVGKLPNYRAAGASNPITTVAYDGTDALVKTLELEGGYTRGDWSIAGQVSVGAQRNAAITADPVSGNLRDSSWWGASTTVGYKFNTALEGVVRLDYLNNQKNGGGTFGGWNFADSRNGLGPDPVGNPEVGANRSEITLGMRYNFNANTVFKVEYRYDRASLPVFVDVRDGTFKRDNQLFGTSMVLSF</sequence>
<feature type="chain" id="PRO_5018536998" evidence="2">
    <location>
        <begin position="24"/>
        <end position="471"/>
    </location>
</feature>
<accession>A0A3Q9BTC2</accession>
<dbReference type="AlphaFoldDB" id="A0A3Q9BTC2"/>
<reference evidence="3 4" key="1">
    <citation type="journal article" date="2011" name="Int. J. Syst. Evol. Microbiol.">
        <title>Description of Undibacterium oligocarboniphilum sp. nov., isolated from purified water, and Undibacterium pigrum strain CCUG 49012 as the type strain of Undibacterium parvum sp. nov., and emended descriptions of the genus Undibacterium and the species Undibacterium pigrum.</title>
        <authorList>
            <person name="Eder W."/>
            <person name="Wanner G."/>
            <person name="Ludwig W."/>
            <person name="Busse H.J."/>
            <person name="Ziemke-Kageler F."/>
            <person name="Lang E."/>
        </authorList>
    </citation>
    <scope>NUCLEOTIDE SEQUENCE [LARGE SCALE GENOMIC DNA]</scope>
    <source>
        <strain evidence="3 4">DSM 23061</strain>
    </source>
</reference>
<evidence type="ECO:0000256" key="1">
    <source>
        <dbReference type="SAM" id="Coils"/>
    </source>
</evidence>
<dbReference type="Proteomes" id="UP000275663">
    <property type="component" value="Chromosome"/>
</dbReference>
<feature type="signal peptide" evidence="2">
    <location>
        <begin position="1"/>
        <end position="23"/>
    </location>
</feature>
<dbReference type="OrthoDB" id="8595088at2"/>
<dbReference type="RefSeq" id="WP_126129426.1">
    <property type="nucleotide sequence ID" value="NZ_CP034464.1"/>
</dbReference>
<keyword evidence="2" id="KW-0732">Signal</keyword>
<evidence type="ECO:0000313" key="4">
    <source>
        <dbReference type="Proteomes" id="UP000275663"/>
    </source>
</evidence>
<name>A0A3Q9BTC2_9BURK</name>
<keyword evidence="4" id="KW-1185">Reference proteome</keyword>